<evidence type="ECO:0000313" key="2">
    <source>
        <dbReference type="EMBL" id="KAK5691371.1"/>
    </source>
</evidence>
<dbReference type="PANTHER" id="PTHR24148:SF64">
    <property type="entry name" value="HETEROKARYON INCOMPATIBILITY DOMAIN-CONTAINING PROTEIN"/>
    <property type="match status" value="1"/>
</dbReference>
<feature type="domain" description="Heterokaryon incompatibility" evidence="1">
    <location>
        <begin position="51"/>
        <end position="211"/>
    </location>
</feature>
<gene>
    <name evidence="2" type="ORF">LTR97_011363</name>
</gene>
<dbReference type="InterPro" id="IPR010730">
    <property type="entry name" value="HET"/>
</dbReference>
<dbReference type="InterPro" id="IPR052895">
    <property type="entry name" value="HetReg/Transcr_Mod"/>
</dbReference>
<name>A0AAN7VYF8_9PEZI</name>
<sequence length="527" mass="60017">MDAEAYHYEPLKDVVDSRYEIRLLKIDGGQANSALRLRLLTVNLISTTAQYDALSYVWGSEDNQQIAFVDDKSVRLRENLSSFLKHYRDTMCAEHQDAYLWIDAQCINQEDPNEKMDQVNNMSFIYSKARSVLIWLGDISQHTPSVTQFEAFLDHHCIEKRDIKSVSGSMQRPQQQHQLATNAADVLHPIELHALKIIRSPYWGRLWIVQELKLAAKASIICGSELLPLPFMTRLMTYVDLGLSNLSRHVSAKQFGLFRLATSRHEANHTWAYYVVECRDHRCSEPQDHVLGLRGLVKQRYENMTLYPGCSFGYMVMVVLECSIQQHLQCDEEHDTLAIIHQLSTVLSVGTSELLAATQKRGVRKDNSFMLAFNDVIEIFCEPSQPRIPESGGGPRRYPPHGAMWIFACESVAMHIDSRGSYLCFGPRHASVRWYSKATSGSIRNTVSEVGNLAMEPTITYLRHWRSSSDLLNAARSWMKAKSAKEFGHGPEGTHEVQDLKHFYVPCSFLELTELYAAFRILAGLPD</sequence>
<comment type="caution">
    <text evidence="2">The sequence shown here is derived from an EMBL/GenBank/DDBJ whole genome shotgun (WGS) entry which is preliminary data.</text>
</comment>
<dbReference type="Pfam" id="PF06985">
    <property type="entry name" value="HET"/>
    <property type="match status" value="1"/>
</dbReference>
<dbReference type="PANTHER" id="PTHR24148">
    <property type="entry name" value="ANKYRIN REPEAT DOMAIN-CONTAINING PROTEIN 39 HOMOLOG-RELATED"/>
    <property type="match status" value="1"/>
</dbReference>
<protein>
    <recommendedName>
        <fullName evidence="1">Heterokaryon incompatibility domain-containing protein</fullName>
    </recommendedName>
</protein>
<proteinExistence type="predicted"/>
<organism evidence="2 3">
    <name type="scientific">Elasticomyces elasticus</name>
    <dbReference type="NCBI Taxonomy" id="574655"/>
    <lineage>
        <taxon>Eukaryota</taxon>
        <taxon>Fungi</taxon>
        <taxon>Dikarya</taxon>
        <taxon>Ascomycota</taxon>
        <taxon>Pezizomycotina</taxon>
        <taxon>Dothideomycetes</taxon>
        <taxon>Dothideomycetidae</taxon>
        <taxon>Mycosphaerellales</taxon>
        <taxon>Teratosphaeriaceae</taxon>
        <taxon>Elasticomyces</taxon>
    </lineage>
</organism>
<reference evidence="2" key="1">
    <citation type="submission" date="2023-08" db="EMBL/GenBank/DDBJ databases">
        <title>Black Yeasts Isolated from many extreme environments.</title>
        <authorList>
            <person name="Coleine C."/>
            <person name="Stajich J.E."/>
            <person name="Selbmann L."/>
        </authorList>
    </citation>
    <scope>NUCLEOTIDE SEQUENCE</scope>
    <source>
        <strain evidence="2">CCFEE 5810</strain>
    </source>
</reference>
<dbReference type="Proteomes" id="UP001310594">
    <property type="component" value="Unassembled WGS sequence"/>
</dbReference>
<accession>A0AAN7VYF8</accession>
<evidence type="ECO:0000259" key="1">
    <source>
        <dbReference type="Pfam" id="PF06985"/>
    </source>
</evidence>
<dbReference type="AlphaFoldDB" id="A0AAN7VYF8"/>
<dbReference type="EMBL" id="JAVRQU010000021">
    <property type="protein sequence ID" value="KAK5691371.1"/>
    <property type="molecule type" value="Genomic_DNA"/>
</dbReference>
<evidence type="ECO:0000313" key="3">
    <source>
        <dbReference type="Proteomes" id="UP001310594"/>
    </source>
</evidence>